<dbReference type="AlphaFoldDB" id="A0AAN1T155"/>
<feature type="coiled-coil region" evidence="2">
    <location>
        <begin position="59"/>
        <end position="89"/>
    </location>
</feature>
<evidence type="ECO:0000313" key="4">
    <source>
        <dbReference type="EMBL" id="BBI99990.1"/>
    </source>
</evidence>
<organism evidence="4 5">
    <name type="scientific">Ferrigenium kumadai</name>
    <dbReference type="NCBI Taxonomy" id="1682490"/>
    <lineage>
        <taxon>Bacteria</taxon>
        <taxon>Pseudomonadati</taxon>
        <taxon>Pseudomonadota</taxon>
        <taxon>Betaproteobacteria</taxon>
        <taxon>Nitrosomonadales</taxon>
        <taxon>Gallionellaceae</taxon>
        <taxon>Ferrigenium</taxon>
    </lineage>
</organism>
<dbReference type="Proteomes" id="UP001319121">
    <property type="component" value="Chromosome"/>
</dbReference>
<name>A0AAN1T155_9PROT</name>
<keyword evidence="3" id="KW-0732">Signal</keyword>
<dbReference type="EMBL" id="AP019536">
    <property type="protein sequence ID" value="BBI99990.1"/>
    <property type="molecule type" value="Genomic_DNA"/>
</dbReference>
<protein>
    <recommendedName>
        <fullName evidence="6">Tetratricopeptide repeat protein</fullName>
    </recommendedName>
</protein>
<dbReference type="SMART" id="SM00028">
    <property type="entry name" value="TPR"/>
    <property type="match status" value="2"/>
</dbReference>
<keyword evidence="1" id="KW-0802">TPR repeat</keyword>
<accession>A0AAN1T155</accession>
<dbReference type="InterPro" id="IPR011990">
    <property type="entry name" value="TPR-like_helical_dom_sf"/>
</dbReference>
<keyword evidence="2" id="KW-0175">Coiled coil</keyword>
<feature type="chain" id="PRO_5042929347" description="Tetratricopeptide repeat protein" evidence="3">
    <location>
        <begin position="24"/>
        <end position="531"/>
    </location>
</feature>
<feature type="repeat" description="TPR" evidence="1">
    <location>
        <begin position="123"/>
        <end position="156"/>
    </location>
</feature>
<dbReference type="SUPFAM" id="SSF48452">
    <property type="entry name" value="TPR-like"/>
    <property type="match status" value="1"/>
</dbReference>
<feature type="signal peptide" evidence="3">
    <location>
        <begin position="1"/>
        <end position="23"/>
    </location>
</feature>
<dbReference type="RefSeq" id="WP_212785251.1">
    <property type="nucleotide sequence ID" value="NZ_AP019536.1"/>
</dbReference>
<dbReference type="KEGG" id="fku:FGKAn22_16830"/>
<sequence length="531" mass="57288">MKLACAAGWVLSGLVLAMSGAYAQEPAGTAVGGKAKVSKKARAAAKKSVQPDARTLRVQREAEARAKAVLEARQRAEAEAKRLAEIEAREKPLRNADELIKGGKPAEAYLLLEPLEFERSGEVRFDYLLGIAALDSGKPDKATLAFERVLAVDPNFAGARLDMARAYYQLGDLPRAKTEFETVMGQNPPEAAKATIQKYLDAIAAYEEAKKTHMSAYLEGVVGNDSNVNTGTGSTISVSSLSPGLAALITAITGNPNPQIPPSQRRDNYLGVNAGGEISRSIGANWLVYGGADVRQHGNMVATPYDTTSTEGRAGVMYAKEQNAYKLTLVGGQAYSANSMRRDSVGANAEWQHTFSPANQLNTFAQYARNRAVGSPPTAPGTDARTTGNTDLVLAGAGWLHIMADGKKAVFASAYTGKELDVVPVNVIQPPDGKKRFDGVRVGGQVAFTDQVDGFSSLGWQHAVYSKPNAFIVNNGNRDEYQYDLIVGANWRLDKLWSVKPQAWFSRKSSNLAIYSYDRTDISLTLRRDFK</sequence>
<reference evidence="4 5" key="1">
    <citation type="submission" date="2019-03" db="EMBL/GenBank/DDBJ databases">
        <title>Complete genome sequence of Ferrigenium kumadai strain An22, a microaerophilic iron-oxidizing bacterium isolated from a paddy field soil.</title>
        <authorList>
            <person name="Watanabe T."/>
            <person name="Asakawa S."/>
        </authorList>
    </citation>
    <scope>NUCLEOTIDE SEQUENCE [LARGE SCALE GENOMIC DNA]</scope>
    <source>
        <strain evidence="4 5">An22</strain>
    </source>
</reference>
<keyword evidence="5" id="KW-1185">Reference proteome</keyword>
<evidence type="ECO:0000313" key="5">
    <source>
        <dbReference type="Proteomes" id="UP001319121"/>
    </source>
</evidence>
<evidence type="ECO:0008006" key="6">
    <source>
        <dbReference type="Google" id="ProtNLM"/>
    </source>
</evidence>
<evidence type="ECO:0000256" key="3">
    <source>
        <dbReference type="SAM" id="SignalP"/>
    </source>
</evidence>
<dbReference type="InterPro" id="IPR019734">
    <property type="entry name" value="TPR_rpt"/>
</dbReference>
<dbReference type="PROSITE" id="PS50005">
    <property type="entry name" value="TPR"/>
    <property type="match status" value="2"/>
</dbReference>
<proteinExistence type="predicted"/>
<dbReference type="Gene3D" id="1.25.40.10">
    <property type="entry name" value="Tetratricopeptide repeat domain"/>
    <property type="match status" value="1"/>
</dbReference>
<feature type="repeat" description="TPR" evidence="1">
    <location>
        <begin position="157"/>
        <end position="190"/>
    </location>
</feature>
<evidence type="ECO:0000256" key="2">
    <source>
        <dbReference type="SAM" id="Coils"/>
    </source>
</evidence>
<evidence type="ECO:0000256" key="1">
    <source>
        <dbReference type="PROSITE-ProRule" id="PRU00339"/>
    </source>
</evidence>
<dbReference type="Pfam" id="PF14559">
    <property type="entry name" value="TPR_19"/>
    <property type="match status" value="1"/>
</dbReference>
<gene>
    <name evidence="4" type="ORF">FGKAn22_16830</name>
</gene>